<evidence type="ECO:0000256" key="2">
    <source>
        <dbReference type="ARBA" id="ARBA00022723"/>
    </source>
</evidence>
<evidence type="ECO:0000259" key="8">
    <source>
        <dbReference type="Pfam" id="PF03372"/>
    </source>
</evidence>
<dbReference type="Pfam" id="PF03372">
    <property type="entry name" value="Exo_endo_phos"/>
    <property type="match status" value="1"/>
</dbReference>
<dbReference type="NCBIfam" id="TIGR00195">
    <property type="entry name" value="exoDNase_III"/>
    <property type="match status" value="1"/>
</dbReference>
<dbReference type="GO" id="GO:0004519">
    <property type="term" value="F:endonuclease activity"/>
    <property type="evidence" value="ECO:0007669"/>
    <property type="project" value="InterPro"/>
</dbReference>
<feature type="site" description="Transition state stabilizer" evidence="7">
    <location>
        <position position="155"/>
    </location>
</feature>
<dbReference type="GO" id="GO:0008311">
    <property type="term" value="F:double-stranded DNA 3'-5' DNA exonuclease activity"/>
    <property type="evidence" value="ECO:0007669"/>
    <property type="project" value="UniProtKB-EC"/>
</dbReference>
<dbReference type="PANTHER" id="PTHR43250:SF2">
    <property type="entry name" value="EXODEOXYRIBONUCLEASE III"/>
    <property type="match status" value="1"/>
</dbReference>
<protein>
    <submittedName>
        <fullName evidence="9">Exodeoxyribonuclease III</fullName>
        <ecNumber evidence="9">3.1.11.2</ecNumber>
    </submittedName>
</protein>
<feature type="binding site" evidence="6">
    <location>
        <position position="155"/>
    </location>
    <ligand>
        <name>Mg(2+)</name>
        <dbReference type="ChEBI" id="CHEBI:18420"/>
        <label>1</label>
    </ligand>
</feature>
<keyword evidence="10" id="KW-1185">Reference proteome</keyword>
<dbReference type="InterPro" id="IPR037493">
    <property type="entry name" value="ExoIII-like"/>
</dbReference>
<evidence type="ECO:0000256" key="4">
    <source>
        <dbReference type="ARBA" id="ARBA00022842"/>
    </source>
</evidence>
<name>A0A1H6FF63_9GAMM</name>
<evidence type="ECO:0000256" key="5">
    <source>
        <dbReference type="PIRSR" id="PIRSR604808-1"/>
    </source>
</evidence>
<gene>
    <name evidence="9" type="primary">xthA</name>
    <name evidence="9" type="ORF">MBHS_04549</name>
</gene>
<dbReference type="AlphaFoldDB" id="A0A1H6FF63"/>
<feature type="domain" description="Endonuclease/exonuclease/phosphatase" evidence="8">
    <location>
        <begin position="4"/>
        <end position="263"/>
    </location>
</feature>
<dbReference type="Gene3D" id="3.60.10.10">
    <property type="entry name" value="Endonuclease/exonuclease/phosphatase"/>
    <property type="match status" value="1"/>
</dbReference>
<dbReference type="PROSITE" id="PS00726">
    <property type="entry name" value="AP_NUCLEASE_F1_1"/>
    <property type="match status" value="1"/>
</dbReference>
<feature type="site" description="Interaction with DNA substrate" evidence="7">
    <location>
        <position position="263"/>
    </location>
</feature>
<feature type="active site" description="Proton acceptor" evidence="5">
    <location>
        <position position="263"/>
    </location>
</feature>
<dbReference type="PROSITE" id="PS51435">
    <property type="entry name" value="AP_NUCLEASE_F1_4"/>
    <property type="match status" value="1"/>
</dbReference>
<feature type="binding site" evidence="6">
    <location>
        <position position="7"/>
    </location>
    <ligand>
        <name>Mg(2+)</name>
        <dbReference type="ChEBI" id="CHEBI:18420"/>
        <label>1</label>
    </ligand>
</feature>
<dbReference type="InterPro" id="IPR020847">
    <property type="entry name" value="AP_endonuclease_F1_BS"/>
</dbReference>
<feature type="binding site" evidence="6">
    <location>
        <position position="262"/>
    </location>
    <ligand>
        <name>Mg(2+)</name>
        <dbReference type="ChEBI" id="CHEBI:18420"/>
        <label>1</label>
    </ligand>
</feature>
<feature type="binding site" evidence="6">
    <location>
        <position position="153"/>
    </location>
    <ligand>
        <name>Mg(2+)</name>
        <dbReference type="ChEBI" id="CHEBI:18420"/>
        <label>1</label>
    </ligand>
</feature>
<dbReference type="GO" id="GO:0046872">
    <property type="term" value="F:metal ion binding"/>
    <property type="evidence" value="ECO:0007669"/>
    <property type="project" value="UniProtKB-KW"/>
</dbReference>
<keyword evidence="3 9" id="KW-0378">Hydrolase</keyword>
<dbReference type="GO" id="GO:0006281">
    <property type="term" value="P:DNA repair"/>
    <property type="evidence" value="ECO:0007669"/>
    <property type="project" value="InterPro"/>
</dbReference>
<evidence type="ECO:0000256" key="7">
    <source>
        <dbReference type="PIRSR" id="PIRSR604808-3"/>
    </source>
</evidence>
<dbReference type="InterPro" id="IPR036691">
    <property type="entry name" value="Endo/exonu/phosph_ase_sf"/>
</dbReference>
<dbReference type="OrthoDB" id="9803914at2"/>
<comment type="cofactor">
    <cofactor evidence="6">
        <name>Mg(2+)</name>
        <dbReference type="ChEBI" id="CHEBI:18420"/>
    </cofactor>
    <cofactor evidence="6">
        <name>Mn(2+)</name>
        <dbReference type="ChEBI" id="CHEBI:29035"/>
    </cofactor>
    <text evidence="6">Probably binds two magnesium or manganese ions per subunit.</text>
</comment>
<accession>A0A1H6FF63</accession>
<feature type="active site" description="Proton donor/acceptor" evidence="5">
    <location>
        <position position="153"/>
    </location>
</feature>
<evidence type="ECO:0000313" key="9">
    <source>
        <dbReference type="EMBL" id="SEH08657.1"/>
    </source>
</evidence>
<dbReference type="EMBL" id="FMSV02000555">
    <property type="protein sequence ID" value="SEH08657.1"/>
    <property type="molecule type" value="Genomic_DNA"/>
</dbReference>
<comment type="similarity">
    <text evidence="1">Belongs to the DNA repair enzymes AP/ExoA family.</text>
</comment>
<keyword evidence="4 6" id="KW-0460">Magnesium</keyword>
<dbReference type="NCBIfam" id="TIGR00633">
    <property type="entry name" value="xth"/>
    <property type="match status" value="1"/>
</dbReference>
<evidence type="ECO:0000256" key="3">
    <source>
        <dbReference type="ARBA" id="ARBA00022801"/>
    </source>
</evidence>
<dbReference type="GO" id="GO:0003677">
    <property type="term" value="F:DNA binding"/>
    <property type="evidence" value="ECO:0007669"/>
    <property type="project" value="InterPro"/>
</dbReference>
<keyword evidence="6" id="KW-0464">Manganese</keyword>
<dbReference type="RefSeq" id="WP_103922177.1">
    <property type="nucleotide sequence ID" value="NZ_FMSV02000555.1"/>
</dbReference>
<feature type="binding site" evidence="6">
    <location>
        <position position="263"/>
    </location>
    <ligand>
        <name>Mg(2+)</name>
        <dbReference type="ChEBI" id="CHEBI:18420"/>
        <label>1</label>
    </ligand>
</feature>
<dbReference type="InterPro" id="IPR004808">
    <property type="entry name" value="AP_endonuc_1"/>
</dbReference>
<keyword evidence="2 6" id="KW-0479">Metal-binding</keyword>
<dbReference type="SUPFAM" id="SSF56219">
    <property type="entry name" value="DNase I-like"/>
    <property type="match status" value="1"/>
</dbReference>
<dbReference type="NCBIfam" id="NF008733">
    <property type="entry name" value="PRK11756.1"/>
    <property type="match status" value="1"/>
</dbReference>
<reference evidence="9 10" key="1">
    <citation type="submission" date="2016-10" db="EMBL/GenBank/DDBJ databases">
        <authorList>
            <person name="de Groot N.N."/>
        </authorList>
    </citation>
    <scope>NUCLEOTIDE SEQUENCE [LARGE SCALE GENOMIC DNA]</scope>
    <source>
        <strain evidence="9">MBHS1</strain>
    </source>
</reference>
<evidence type="ECO:0000313" key="10">
    <source>
        <dbReference type="Proteomes" id="UP000236724"/>
    </source>
</evidence>
<evidence type="ECO:0000256" key="6">
    <source>
        <dbReference type="PIRSR" id="PIRSR604808-2"/>
    </source>
</evidence>
<feature type="active site" evidence="5">
    <location>
        <position position="110"/>
    </location>
</feature>
<sequence length="272" mass="30660">MNIISFNTNSIRIRLHQLAELINKYQPDVIGIQETKVQDADFPVEAIAELGYQSAFHGQKTHYGVALLSKQPLADVQKGFPGDADNAQRRFIGGTLSQADGSKLHVLNGYFPQGENREHPEKFANKRQYYADLLAYLQAQFNPESDQLILMGDMNVAPLDLDVGIGEANAKRWLKTGACSFLPEEREWLDTLMNWGLVDSFRSCHPHAEDALSWFDYRSKGFNKDPRRGLRIDLILASKALADQCVDAGIDYDIRAMDKPSDHCPIWASFRS</sequence>
<organism evidence="9 10">
    <name type="scientific">Candidatus Venteria ishoeyi</name>
    <dbReference type="NCBI Taxonomy" id="1899563"/>
    <lineage>
        <taxon>Bacteria</taxon>
        <taxon>Pseudomonadati</taxon>
        <taxon>Pseudomonadota</taxon>
        <taxon>Gammaproteobacteria</taxon>
        <taxon>Thiotrichales</taxon>
        <taxon>Thiotrichaceae</taxon>
        <taxon>Venteria</taxon>
    </lineage>
</organism>
<feature type="binding site" evidence="6">
    <location>
        <position position="34"/>
    </location>
    <ligand>
        <name>Mg(2+)</name>
        <dbReference type="ChEBI" id="CHEBI:18420"/>
        <label>1</label>
    </ligand>
</feature>
<evidence type="ECO:0000256" key="1">
    <source>
        <dbReference type="ARBA" id="ARBA00007092"/>
    </source>
</evidence>
<dbReference type="EC" id="3.1.11.2" evidence="9"/>
<dbReference type="InterPro" id="IPR005135">
    <property type="entry name" value="Endo/exonuclease/phosphatase"/>
</dbReference>
<feature type="site" description="Important for catalytic activity" evidence="7">
    <location>
        <position position="233"/>
    </location>
</feature>
<dbReference type="Proteomes" id="UP000236724">
    <property type="component" value="Unassembled WGS sequence"/>
</dbReference>
<dbReference type="CDD" id="cd09086">
    <property type="entry name" value="ExoIII-like_AP-endo"/>
    <property type="match status" value="1"/>
</dbReference>
<dbReference type="PANTHER" id="PTHR43250">
    <property type="entry name" value="EXODEOXYRIBONUCLEASE III"/>
    <property type="match status" value="1"/>
</dbReference>
<proteinExistence type="inferred from homology"/>